<organism evidence="2">
    <name type="scientific">Arundo donax</name>
    <name type="common">Giant reed</name>
    <name type="synonym">Donax arundinaceus</name>
    <dbReference type="NCBI Taxonomy" id="35708"/>
    <lineage>
        <taxon>Eukaryota</taxon>
        <taxon>Viridiplantae</taxon>
        <taxon>Streptophyta</taxon>
        <taxon>Embryophyta</taxon>
        <taxon>Tracheophyta</taxon>
        <taxon>Spermatophyta</taxon>
        <taxon>Magnoliopsida</taxon>
        <taxon>Liliopsida</taxon>
        <taxon>Poales</taxon>
        <taxon>Poaceae</taxon>
        <taxon>PACMAD clade</taxon>
        <taxon>Arundinoideae</taxon>
        <taxon>Arundineae</taxon>
        <taxon>Arundo</taxon>
    </lineage>
</organism>
<keyword evidence="1" id="KW-0812">Transmembrane</keyword>
<reference evidence="2" key="1">
    <citation type="submission" date="2014-09" db="EMBL/GenBank/DDBJ databases">
        <authorList>
            <person name="Magalhaes I.L.F."/>
            <person name="Oliveira U."/>
            <person name="Santos F.R."/>
            <person name="Vidigal T.H.D.A."/>
            <person name="Brescovit A.D."/>
            <person name="Santos A.J."/>
        </authorList>
    </citation>
    <scope>NUCLEOTIDE SEQUENCE</scope>
    <source>
        <tissue evidence="2">Shoot tissue taken approximately 20 cm above the soil surface</tissue>
    </source>
</reference>
<reference evidence="2" key="2">
    <citation type="journal article" date="2015" name="Data Brief">
        <title>Shoot transcriptome of the giant reed, Arundo donax.</title>
        <authorList>
            <person name="Barrero R.A."/>
            <person name="Guerrero F.D."/>
            <person name="Moolhuijzen P."/>
            <person name="Goolsby J.A."/>
            <person name="Tidwell J."/>
            <person name="Bellgard S.E."/>
            <person name="Bellgard M.I."/>
        </authorList>
    </citation>
    <scope>NUCLEOTIDE SEQUENCE</scope>
    <source>
        <tissue evidence="2">Shoot tissue taken approximately 20 cm above the soil surface</tissue>
    </source>
</reference>
<sequence>MLLNLLFGSTHSANSFIMIHVFILTIISS</sequence>
<evidence type="ECO:0000313" key="2">
    <source>
        <dbReference type="EMBL" id="JAD47691.1"/>
    </source>
</evidence>
<keyword evidence="1" id="KW-1133">Transmembrane helix</keyword>
<dbReference type="EMBL" id="GBRH01250204">
    <property type="protein sequence ID" value="JAD47691.1"/>
    <property type="molecule type" value="Transcribed_RNA"/>
</dbReference>
<evidence type="ECO:0000256" key="1">
    <source>
        <dbReference type="SAM" id="Phobius"/>
    </source>
</evidence>
<proteinExistence type="predicted"/>
<keyword evidence="1" id="KW-0472">Membrane</keyword>
<feature type="transmembrane region" description="Helical" evidence="1">
    <location>
        <begin position="6"/>
        <end position="27"/>
    </location>
</feature>
<accession>A0A0A9A9D4</accession>
<name>A0A0A9A9D4_ARUDO</name>
<dbReference type="AlphaFoldDB" id="A0A0A9A9D4"/>
<protein>
    <submittedName>
        <fullName evidence="2">Uncharacterized protein</fullName>
    </submittedName>
</protein>